<dbReference type="AlphaFoldDB" id="C7BHX6"/>
<dbReference type="EMBL" id="FM162591">
    <property type="protein sequence ID" value="CAQ85318.1"/>
    <property type="molecule type" value="Genomic_DNA"/>
</dbReference>
<dbReference type="STRING" id="291112.PAU_03230"/>
<protein>
    <submittedName>
        <fullName evidence="1">Uncharacterized protein</fullName>
    </submittedName>
</protein>
<dbReference type="Proteomes" id="UP000002747">
    <property type="component" value="Chromosome"/>
</dbReference>
<evidence type="ECO:0000313" key="2">
    <source>
        <dbReference type="Proteomes" id="UP000002747"/>
    </source>
</evidence>
<gene>
    <name evidence="1" type="ordered locus">PAU_03230</name>
</gene>
<organism evidence="1 2">
    <name type="scientific">Photorhabdus asymbiotica subsp. asymbiotica (strain ATCC 43949 / 3105-77)</name>
    <name type="common">Xenorhabdus luminescens (strain 2)</name>
    <dbReference type="NCBI Taxonomy" id="553480"/>
    <lineage>
        <taxon>Bacteria</taxon>
        <taxon>Pseudomonadati</taxon>
        <taxon>Pseudomonadota</taxon>
        <taxon>Gammaproteobacteria</taxon>
        <taxon>Enterobacterales</taxon>
        <taxon>Morganellaceae</taxon>
        <taxon>Photorhabdus</taxon>
    </lineage>
</organism>
<evidence type="ECO:0000313" key="1">
    <source>
        <dbReference type="EMBL" id="CAQ85318.1"/>
    </source>
</evidence>
<reference evidence="1 2" key="1">
    <citation type="journal article" date="2009" name="BMC Genomics">
        <title>Comparative genomics of the emerging human pathogen Photorhabdus asymbiotica with the insect pathogen Photorhabdus luminescens.</title>
        <authorList>
            <person name="Wilkinson P."/>
            <person name="Waterfield N.R."/>
            <person name="Crossman L."/>
            <person name="Corton C."/>
            <person name="Sanchez-Contreras M."/>
            <person name="Vlisidou I."/>
            <person name="Barron A."/>
            <person name="Bignell A."/>
            <person name="Clark L."/>
            <person name="Ormond D."/>
            <person name="Mayho M."/>
            <person name="Bason N."/>
            <person name="Smith F."/>
            <person name="Simmonds M."/>
            <person name="Churcher C."/>
            <person name="Harris D."/>
            <person name="Thompson N.R."/>
            <person name="Quail M."/>
            <person name="Parkhill J."/>
            <person name="ffrench-Constant R.H."/>
        </authorList>
    </citation>
    <scope>NUCLEOTIDE SEQUENCE [LARGE SCALE GENOMIC DNA]</scope>
    <source>
        <strain evidence="2">ATCC 43949 / 3105-77</strain>
    </source>
</reference>
<dbReference type="KEGG" id="pay:PAU_03230"/>
<name>C7BHX6_PHOAA</name>
<proteinExistence type="predicted"/>
<accession>C7BHX6</accession>
<sequence length="61" mass="6995">MLVTLESKEYHVLQYKGGFPVSHAIKFIETSIFTRQIKEIATDDDLKNCNESLSSHQIKVI</sequence>